<feature type="region of interest" description="Disordered" evidence="1">
    <location>
        <begin position="315"/>
        <end position="334"/>
    </location>
</feature>
<protein>
    <recommendedName>
        <fullName evidence="2">BZIP domain-containing protein</fullName>
    </recommendedName>
</protein>
<evidence type="ECO:0000313" key="4">
    <source>
        <dbReference type="Proteomes" id="UP000226431"/>
    </source>
</evidence>
<dbReference type="OrthoDB" id="194358at2759"/>
<dbReference type="AlphaFoldDB" id="A0A2C5YHR3"/>
<dbReference type="InterPro" id="IPR046347">
    <property type="entry name" value="bZIP_sf"/>
</dbReference>
<keyword evidence="4" id="KW-1185">Reference proteome</keyword>
<feature type="compositionally biased region" description="Pro residues" evidence="1">
    <location>
        <begin position="317"/>
        <end position="327"/>
    </location>
</feature>
<feature type="region of interest" description="Disordered" evidence="1">
    <location>
        <begin position="57"/>
        <end position="129"/>
    </location>
</feature>
<dbReference type="InterPro" id="IPR004827">
    <property type="entry name" value="bZIP"/>
</dbReference>
<feature type="compositionally biased region" description="Basic and acidic residues" evidence="1">
    <location>
        <begin position="170"/>
        <end position="179"/>
    </location>
</feature>
<dbReference type="PROSITE" id="PS00036">
    <property type="entry name" value="BZIP_BASIC"/>
    <property type="match status" value="1"/>
</dbReference>
<dbReference type="SUPFAM" id="SSF57959">
    <property type="entry name" value="Leucine zipper domain"/>
    <property type="match status" value="1"/>
</dbReference>
<name>A0A2C5YHR3_9HYPO</name>
<evidence type="ECO:0000256" key="1">
    <source>
        <dbReference type="SAM" id="MobiDB-lite"/>
    </source>
</evidence>
<dbReference type="EMBL" id="NJES01000835">
    <property type="protein sequence ID" value="PHH69045.1"/>
    <property type="molecule type" value="Genomic_DNA"/>
</dbReference>
<evidence type="ECO:0000313" key="3">
    <source>
        <dbReference type="EMBL" id="PHH69045.1"/>
    </source>
</evidence>
<feature type="compositionally biased region" description="Basic residues" evidence="1">
    <location>
        <begin position="63"/>
        <end position="76"/>
    </location>
</feature>
<organism evidence="3 4">
    <name type="scientific">Ophiocordyceps camponoti-rufipedis</name>
    <dbReference type="NCBI Taxonomy" id="2004952"/>
    <lineage>
        <taxon>Eukaryota</taxon>
        <taxon>Fungi</taxon>
        <taxon>Dikarya</taxon>
        <taxon>Ascomycota</taxon>
        <taxon>Pezizomycotina</taxon>
        <taxon>Sordariomycetes</taxon>
        <taxon>Hypocreomycetidae</taxon>
        <taxon>Hypocreales</taxon>
        <taxon>Ophiocordycipitaceae</taxon>
        <taxon>Ophiocordyceps</taxon>
    </lineage>
</organism>
<dbReference type="GO" id="GO:0003700">
    <property type="term" value="F:DNA-binding transcription factor activity"/>
    <property type="evidence" value="ECO:0007669"/>
    <property type="project" value="InterPro"/>
</dbReference>
<dbReference type="PANTHER" id="PTHR39607">
    <property type="entry name" value="XANTHOCILLIN BIOSYNTHESIS CLUSTER TRANSCRIPTION FACTOR XANC-RELATED"/>
    <property type="match status" value="1"/>
</dbReference>
<feature type="domain" description="BZIP" evidence="2">
    <location>
        <begin position="180"/>
        <end position="195"/>
    </location>
</feature>
<dbReference type="Gene3D" id="1.20.5.170">
    <property type="match status" value="1"/>
</dbReference>
<gene>
    <name evidence="3" type="ORF">CDD80_7052</name>
</gene>
<dbReference type="InterPro" id="IPR052635">
    <property type="entry name" value="Sec_Metab_Biosynth_Reg"/>
</dbReference>
<feature type="region of interest" description="Disordered" evidence="1">
    <location>
        <begin position="141"/>
        <end position="180"/>
    </location>
</feature>
<dbReference type="Proteomes" id="UP000226431">
    <property type="component" value="Unassembled WGS sequence"/>
</dbReference>
<proteinExistence type="predicted"/>
<dbReference type="PANTHER" id="PTHR39607:SF1">
    <property type="entry name" value="B-ZIP TRANSCRIPTION FACTOR (EUROFUNG)"/>
    <property type="match status" value="1"/>
</dbReference>
<sequence>MSWPVASAFERRHPGSPTEYVLVANQSPACAPPDRSAGDTARSVAYAIRWECLKERQGEGRRWRTRQSKGHHLNHRGNRDRTRLLVRGSVETPPHQPSSSTQHGADKNPPVVLTPPAESPPTPLTASSPAETLDASIVSANATSVQQAPRRRGGPLRKLSSSAAPSVEDDWTRVTDPKEKKRIQNRVAQRTYRNRIKAKMGELEAKVALQERQGFRPDDFRIKDSPMGLSANSTLLSSPPGLRLLPSPSGSLEEAERTLYGVGCADANLDLLPRLMTEKQASHDTMLDYLRVQWQLIHRLNSHFSENQHVVVGTCPASPPRPLPRAPPSSMTTDMATDDFNPVGRFASEAMDFSFNDTSWNHNHDLDGITNFPLNDHLAAPSVTDAQPRGPTMASSTAPLHERVEAVRKYAESVGFGSFDDAVLAYYGDADAANEQLPSRNRRLSTIMNQLFHMTASWTSWERCDVYEEMTLLTKSMLVAELMSVRDGLLSELEPLMDAASSKVSPKASGALLTMKRMFQTMVPNAWTLVSSLTAETMFMGQQSRSNTSMAVMMLLQFSGYLPAPQLAQLVAACL</sequence>
<comment type="caution">
    <text evidence="3">The sequence shown here is derived from an EMBL/GenBank/DDBJ whole genome shotgun (WGS) entry which is preliminary data.</text>
</comment>
<dbReference type="CDD" id="cd14688">
    <property type="entry name" value="bZIP_YAP"/>
    <property type="match status" value="1"/>
</dbReference>
<accession>A0A2C5YHR3</accession>
<reference evidence="3 4" key="1">
    <citation type="submission" date="2017-06" db="EMBL/GenBank/DDBJ databases">
        <title>Ant-infecting Ophiocordyceps genomes reveal a high diversity of potential behavioral manipulation genes and a possible major role for enterotoxins.</title>
        <authorList>
            <person name="De Bekker C."/>
            <person name="Evans H.C."/>
            <person name="Brachmann A."/>
            <person name="Hughes D.P."/>
        </authorList>
    </citation>
    <scope>NUCLEOTIDE SEQUENCE [LARGE SCALE GENOMIC DNA]</scope>
    <source>
        <strain evidence="3 4">Map16</strain>
    </source>
</reference>
<evidence type="ECO:0000259" key="2">
    <source>
        <dbReference type="PROSITE" id="PS00036"/>
    </source>
</evidence>